<feature type="signal peptide" evidence="1">
    <location>
        <begin position="1"/>
        <end position="19"/>
    </location>
</feature>
<sequence>MFDQTIGHVALFILQLIAAEHLFEAYQGRVISLTQYGIVGVHIANSINHCKEYCLQAGVRCRGANLIPIRRGVYSCELVSEITCKYDNQKGSLSILRTAVTARDVRVAFPYPVIMRRQDGSVDFADKLWDDYKYGFGELQTEFWLGNENVHILAESDSYRVRFDLVTFDKRWGHAEYSKFDIGPESDQYQLVIGGYSGNVSDGITADVHGQNENGKMFSTIDKDNDRFEGACCCGGWWYNACGYVRLTGDYGRDRKEGIMWYPFDSNLAYADMKIKLK</sequence>
<dbReference type="InterPro" id="IPR002181">
    <property type="entry name" value="Fibrinogen_a/b/g_C_dom"/>
</dbReference>
<feature type="domain" description="Fibrinogen C-terminal" evidence="2">
    <location>
        <begin position="41"/>
        <end position="278"/>
    </location>
</feature>
<dbReference type="Proteomes" id="UP001208570">
    <property type="component" value="Unassembled WGS sequence"/>
</dbReference>
<evidence type="ECO:0000259" key="2">
    <source>
        <dbReference type="PROSITE" id="PS51406"/>
    </source>
</evidence>
<dbReference type="Gene3D" id="3.90.215.10">
    <property type="entry name" value="Gamma Fibrinogen, chain A, domain 1"/>
    <property type="match status" value="1"/>
</dbReference>
<comment type="caution">
    <text evidence="3">The sequence shown here is derived from an EMBL/GenBank/DDBJ whole genome shotgun (WGS) entry which is preliminary data.</text>
</comment>
<keyword evidence="1" id="KW-0732">Signal</keyword>
<dbReference type="SMART" id="SM00186">
    <property type="entry name" value="FBG"/>
    <property type="match status" value="1"/>
</dbReference>
<dbReference type="PANTHER" id="PTHR19143">
    <property type="entry name" value="FIBRINOGEN/TENASCIN/ANGIOPOEITIN"/>
    <property type="match status" value="1"/>
</dbReference>
<accession>A0AAD9MQ98</accession>
<dbReference type="InterPro" id="IPR050373">
    <property type="entry name" value="Fibrinogen_C-term_domain"/>
</dbReference>
<dbReference type="InterPro" id="IPR014716">
    <property type="entry name" value="Fibrinogen_a/b/g_C_1"/>
</dbReference>
<feature type="chain" id="PRO_5042233401" description="Fibrinogen C-terminal domain-containing protein" evidence="1">
    <location>
        <begin position="20"/>
        <end position="278"/>
    </location>
</feature>
<keyword evidence="4" id="KW-1185">Reference proteome</keyword>
<dbReference type="InterPro" id="IPR036056">
    <property type="entry name" value="Fibrinogen-like_C"/>
</dbReference>
<reference evidence="3" key="1">
    <citation type="journal article" date="2023" name="Mol. Biol. Evol.">
        <title>Third-Generation Sequencing Reveals the Adaptive Role of the Epigenome in Three Deep-Sea Polychaetes.</title>
        <authorList>
            <person name="Perez M."/>
            <person name="Aroh O."/>
            <person name="Sun Y."/>
            <person name="Lan Y."/>
            <person name="Juniper S.K."/>
            <person name="Young C.R."/>
            <person name="Angers B."/>
            <person name="Qian P.Y."/>
        </authorList>
    </citation>
    <scope>NUCLEOTIDE SEQUENCE</scope>
    <source>
        <strain evidence="3">P08H-3</strain>
    </source>
</reference>
<evidence type="ECO:0000313" key="4">
    <source>
        <dbReference type="Proteomes" id="UP001208570"/>
    </source>
</evidence>
<dbReference type="AlphaFoldDB" id="A0AAD9MQ98"/>
<dbReference type="SUPFAM" id="SSF56496">
    <property type="entry name" value="Fibrinogen C-terminal domain-like"/>
    <property type="match status" value="1"/>
</dbReference>
<organism evidence="3 4">
    <name type="scientific">Paralvinella palmiformis</name>
    <dbReference type="NCBI Taxonomy" id="53620"/>
    <lineage>
        <taxon>Eukaryota</taxon>
        <taxon>Metazoa</taxon>
        <taxon>Spiralia</taxon>
        <taxon>Lophotrochozoa</taxon>
        <taxon>Annelida</taxon>
        <taxon>Polychaeta</taxon>
        <taxon>Sedentaria</taxon>
        <taxon>Canalipalpata</taxon>
        <taxon>Terebellida</taxon>
        <taxon>Terebelliformia</taxon>
        <taxon>Alvinellidae</taxon>
        <taxon>Paralvinella</taxon>
    </lineage>
</organism>
<name>A0AAD9MQ98_9ANNE</name>
<proteinExistence type="predicted"/>
<dbReference type="PROSITE" id="PS51406">
    <property type="entry name" value="FIBRINOGEN_C_2"/>
    <property type="match status" value="1"/>
</dbReference>
<dbReference type="GO" id="GO:0005615">
    <property type="term" value="C:extracellular space"/>
    <property type="evidence" value="ECO:0007669"/>
    <property type="project" value="TreeGrafter"/>
</dbReference>
<evidence type="ECO:0000256" key="1">
    <source>
        <dbReference type="SAM" id="SignalP"/>
    </source>
</evidence>
<dbReference type="Pfam" id="PF00147">
    <property type="entry name" value="Fibrinogen_C"/>
    <property type="match status" value="1"/>
</dbReference>
<dbReference type="EMBL" id="JAODUP010001094">
    <property type="protein sequence ID" value="KAK2141460.1"/>
    <property type="molecule type" value="Genomic_DNA"/>
</dbReference>
<gene>
    <name evidence="3" type="ORF">LSH36_1094g00028</name>
</gene>
<evidence type="ECO:0000313" key="3">
    <source>
        <dbReference type="EMBL" id="KAK2141460.1"/>
    </source>
</evidence>
<protein>
    <recommendedName>
        <fullName evidence="2">Fibrinogen C-terminal domain-containing protein</fullName>
    </recommendedName>
</protein>